<dbReference type="EMBL" id="ADLD01000002">
    <property type="protein sequence ID" value="EHB93528.1"/>
    <property type="molecule type" value="Genomic_DNA"/>
</dbReference>
<proteinExistence type="predicted"/>
<accession>G5H511</accession>
<comment type="caution">
    <text evidence="1">The sequence shown here is derived from an EMBL/GenBank/DDBJ whole genome shotgun (WGS) entry which is preliminary data.</text>
</comment>
<dbReference type="Proteomes" id="UP000006008">
    <property type="component" value="Unassembled WGS sequence"/>
</dbReference>
<name>G5H511_9BACT</name>
<sequence>MRKARKFFLEHPTRTYSRVDLVEVLEQPINHITRIVYDLLDAGFIRITGKDRNPRSGITVEMLQLTGKEAIHG</sequence>
<reference evidence="1 2" key="1">
    <citation type="submission" date="2011-08" db="EMBL/GenBank/DDBJ databases">
        <title>The Genome Sequence of Alistipes indistinctus YIT 12060.</title>
        <authorList>
            <consortium name="The Broad Institute Genome Sequencing Platform"/>
            <person name="Earl A."/>
            <person name="Ward D."/>
            <person name="Feldgarden M."/>
            <person name="Gevers D."/>
            <person name="Morotomi M."/>
            <person name="Young S.K."/>
            <person name="Zeng Q."/>
            <person name="Gargeya S."/>
            <person name="Fitzgerald M."/>
            <person name="Haas B."/>
            <person name="Abouelleil A."/>
            <person name="Alvarado L."/>
            <person name="Arachchi H.M."/>
            <person name="Berlin A."/>
            <person name="Brown A."/>
            <person name="Chapman S.B."/>
            <person name="Chen Z."/>
            <person name="Dunbar C."/>
            <person name="Freedman E."/>
            <person name="Gearin G."/>
            <person name="Gellesch M."/>
            <person name="Goldberg J."/>
            <person name="Griggs A."/>
            <person name="Gujja S."/>
            <person name="Heiman D."/>
            <person name="Howarth C."/>
            <person name="Larson L."/>
            <person name="Lui A."/>
            <person name="MacDonald P.J.P."/>
            <person name="Montmayeur A."/>
            <person name="Murphy C."/>
            <person name="Neiman D."/>
            <person name="Pearson M."/>
            <person name="Priest M."/>
            <person name="Roberts A."/>
            <person name="Saif S."/>
            <person name="Shea T."/>
            <person name="Shenoy N."/>
            <person name="Sisk P."/>
            <person name="Stolte C."/>
            <person name="Sykes S."/>
            <person name="Wortman J."/>
            <person name="Nusbaum C."/>
            <person name="Birren B."/>
        </authorList>
    </citation>
    <scope>NUCLEOTIDE SEQUENCE [LARGE SCALE GENOMIC DNA]</scope>
    <source>
        <strain evidence="1 2">YIT 12060</strain>
    </source>
</reference>
<dbReference type="AlphaFoldDB" id="G5H511"/>
<organism evidence="1 2">
    <name type="scientific">Alistipes indistinctus YIT 12060</name>
    <dbReference type="NCBI Taxonomy" id="742725"/>
    <lineage>
        <taxon>Bacteria</taxon>
        <taxon>Pseudomonadati</taxon>
        <taxon>Bacteroidota</taxon>
        <taxon>Bacteroidia</taxon>
        <taxon>Bacteroidales</taxon>
        <taxon>Rikenellaceae</taxon>
        <taxon>Alistipes</taxon>
    </lineage>
</organism>
<dbReference type="HOGENOM" id="CLU_2696320_0_0_10"/>
<evidence type="ECO:0000313" key="1">
    <source>
        <dbReference type="EMBL" id="EHB93528.1"/>
    </source>
</evidence>
<gene>
    <name evidence="1" type="ORF">HMPREF9450_00021</name>
</gene>
<evidence type="ECO:0008006" key="3">
    <source>
        <dbReference type="Google" id="ProtNLM"/>
    </source>
</evidence>
<keyword evidence="2" id="KW-1185">Reference proteome</keyword>
<dbReference type="PATRIC" id="fig|742725.3.peg.19"/>
<dbReference type="STRING" id="742725.HMPREF9450_00021"/>
<protein>
    <recommendedName>
        <fullName evidence="3">HTH marR-type domain-containing protein</fullName>
    </recommendedName>
</protein>
<evidence type="ECO:0000313" key="2">
    <source>
        <dbReference type="Proteomes" id="UP000006008"/>
    </source>
</evidence>
<dbReference type="eggNOG" id="ENOG5030YED">
    <property type="taxonomic scope" value="Bacteria"/>
</dbReference>